<dbReference type="Pfam" id="PF03466">
    <property type="entry name" value="LysR_substrate"/>
    <property type="match status" value="1"/>
</dbReference>
<gene>
    <name evidence="6" type="ORF">HA052_13370</name>
</gene>
<dbReference type="RefSeq" id="WP_166452293.1">
    <property type="nucleotide sequence ID" value="NZ_JAAOMA010000017.1"/>
</dbReference>
<dbReference type="SUPFAM" id="SSF53850">
    <property type="entry name" value="Periplasmic binding protein-like II"/>
    <property type="match status" value="1"/>
</dbReference>
<evidence type="ECO:0000256" key="1">
    <source>
        <dbReference type="ARBA" id="ARBA00009437"/>
    </source>
</evidence>
<dbReference type="PROSITE" id="PS50931">
    <property type="entry name" value="HTH_LYSR"/>
    <property type="match status" value="1"/>
</dbReference>
<organism evidence="6 7">
    <name type="scientific">Chromobacterium fluminis</name>
    <dbReference type="NCBI Taxonomy" id="3044269"/>
    <lineage>
        <taxon>Bacteria</taxon>
        <taxon>Pseudomonadati</taxon>
        <taxon>Pseudomonadota</taxon>
        <taxon>Betaproteobacteria</taxon>
        <taxon>Neisseriales</taxon>
        <taxon>Chromobacteriaceae</taxon>
        <taxon>Chromobacterium</taxon>
    </lineage>
</organism>
<evidence type="ECO:0000259" key="5">
    <source>
        <dbReference type="PROSITE" id="PS50931"/>
    </source>
</evidence>
<protein>
    <submittedName>
        <fullName evidence="6">LysR family transcriptional regulator</fullName>
    </submittedName>
</protein>
<dbReference type="SUPFAM" id="SSF46785">
    <property type="entry name" value="Winged helix' DNA-binding domain"/>
    <property type="match status" value="1"/>
</dbReference>
<dbReference type="Gene3D" id="3.40.190.290">
    <property type="match status" value="1"/>
</dbReference>
<keyword evidence="4" id="KW-0804">Transcription</keyword>
<keyword evidence="3" id="KW-0238">DNA-binding</keyword>
<evidence type="ECO:0000313" key="6">
    <source>
        <dbReference type="EMBL" id="NHR06185.1"/>
    </source>
</evidence>
<evidence type="ECO:0000313" key="7">
    <source>
        <dbReference type="Proteomes" id="UP001515641"/>
    </source>
</evidence>
<evidence type="ECO:0000256" key="2">
    <source>
        <dbReference type="ARBA" id="ARBA00023015"/>
    </source>
</evidence>
<dbReference type="Gene3D" id="1.10.10.10">
    <property type="entry name" value="Winged helix-like DNA-binding domain superfamily/Winged helix DNA-binding domain"/>
    <property type="match status" value="1"/>
</dbReference>
<dbReference type="Proteomes" id="UP001515641">
    <property type="component" value="Unassembled WGS sequence"/>
</dbReference>
<dbReference type="PANTHER" id="PTHR30427">
    <property type="entry name" value="TRANSCRIPTIONAL ACTIVATOR PROTEIN LYSR"/>
    <property type="match status" value="1"/>
</dbReference>
<dbReference type="EMBL" id="JAAOMA010000017">
    <property type="protein sequence ID" value="NHR06185.1"/>
    <property type="molecule type" value="Genomic_DNA"/>
</dbReference>
<comment type="caution">
    <text evidence="6">The sequence shown here is derived from an EMBL/GenBank/DDBJ whole genome shotgun (WGS) entry which is preliminary data.</text>
</comment>
<keyword evidence="7" id="KW-1185">Reference proteome</keyword>
<dbReference type="PANTHER" id="PTHR30427:SF1">
    <property type="entry name" value="TRANSCRIPTIONAL ACTIVATOR PROTEIN LYSR"/>
    <property type="match status" value="1"/>
</dbReference>
<dbReference type="InterPro" id="IPR036390">
    <property type="entry name" value="WH_DNA-bd_sf"/>
</dbReference>
<dbReference type="NCBIfam" id="NF008239">
    <property type="entry name" value="PRK11013.1"/>
    <property type="match status" value="1"/>
</dbReference>
<name>A0ABX0L5X4_9NEIS</name>
<proteinExistence type="inferred from homology"/>
<evidence type="ECO:0000256" key="4">
    <source>
        <dbReference type="ARBA" id="ARBA00023163"/>
    </source>
</evidence>
<sequence length="323" mass="35154">MDISLRHIEVFRAVMTTGSVTEAAVLLRTSQPTVSRELARCEQLLGMALFERSRGRLRPSAQGLLLFEEVQRSYQGLERIVSSAAAIRQFEQGQLSIACLPVFAQSLLPAACRRFLSQAPGISLNIAPQESPLLEEWLAAQRHDLGLSESAHAPAGTRVELLLQADELCVLPEGHHLLSKTVLTPEDFEGEAFISLAATDSYRQQLDQVFSERGVKRRMVVETHSAASVCAMARQGIGVAVVNPLTALDYADGGLAARRFSVSIPFAVNLVRPLHRPVSPLLERFVDSLKAELAEISQRLAAPAGGYSLSTVSRAQARQGDNH</sequence>
<dbReference type="InterPro" id="IPR005119">
    <property type="entry name" value="LysR_subst-bd"/>
</dbReference>
<dbReference type="InterPro" id="IPR036388">
    <property type="entry name" value="WH-like_DNA-bd_sf"/>
</dbReference>
<dbReference type="Pfam" id="PF00126">
    <property type="entry name" value="HTH_1"/>
    <property type="match status" value="1"/>
</dbReference>
<reference evidence="6 7" key="1">
    <citation type="submission" date="2020-03" db="EMBL/GenBank/DDBJ databases">
        <title>Draft genome sequence of environmentally isolated cultures.</title>
        <authorList>
            <person name="Wilson H.S."/>
            <person name="De Leon M.E."/>
        </authorList>
    </citation>
    <scope>NUCLEOTIDE SEQUENCE [LARGE SCALE GENOMIC DNA]</scope>
    <source>
        <strain evidence="6 7">HSC-31F16</strain>
    </source>
</reference>
<keyword evidence="2" id="KW-0805">Transcription regulation</keyword>
<dbReference type="InterPro" id="IPR000847">
    <property type="entry name" value="LysR_HTH_N"/>
</dbReference>
<feature type="domain" description="HTH lysR-type" evidence="5">
    <location>
        <begin position="3"/>
        <end position="60"/>
    </location>
</feature>
<accession>A0ABX0L5X4</accession>
<comment type="similarity">
    <text evidence="1">Belongs to the LysR transcriptional regulatory family.</text>
</comment>
<evidence type="ECO:0000256" key="3">
    <source>
        <dbReference type="ARBA" id="ARBA00023125"/>
    </source>
</evidence>